<gene>
    <name evidence="7" type="ORF">CRENPOLYSF1_170001</name>
</gene>
<dbReference type="GO" id="GO:0008237">
    <property type="term" value="F:metallopeptidase activity"/>
    <property type="evidence" value="ECO:0007669"/>
    <property type="project" value="UniProtKB-KW"/>
</dbReference>
<feature type="domain" description="MPN" evidence="6">
    <location>
        <begin position="36"/>
        <end position="157"/>
    </location>
</feature>
<evidence type="ECO:0000256" key="4">
    <source>
        <dbReference type="ARBA" id="ARBA00022833"/>
    </source>
</evidence>
<dbReference type="PROSITE" id="PS01302">
    <property type="entry name" value="UPF0758"/>
    <property type="match status" value="1"/>
</dbReference>
<evidence type="ECO:0000256" key="2">
    <source>
        <dbReference type="ARBA" id="ARBA00022723"/>
    </source>
</evidence>
<keyword evidence="1" id="KW-0645">Protease</keyword>
<name>A0A1R4H521_9GAMM</name>
<evidence type="ECO:0000256" key="3">
    <source>
        <dbReference type="ARBA" id="ARBA00022801"/>
    </source>
</evidence>
<keyword evidence="3" id="KW-0378">Hydrolase</keyword>
<evidence type="ECO:0000256" key="1">
    <source>
        <dbReference type="ARBA" id="ARBA00022670"/>
    </source>
</evidence>
<dbReference type="PANTHER" id="PTHR30471">
    <property type="entry name" value="DNA REPAIR PROTEIN RADC"/>
    <property type="match status" value="1"/>
</dbReference>
<dbReference type="PROSITE" id="PS50249">
    <property type="entry name" value="MPN"/>
    <property type="match status" value="1"/>
</dbReference>
<dbReference type="RefSeq" id="WP_087142736.1">
    <property type="nucleotide sequence ID" value="NZ_FUKI01000079.1"/>
</dbReference>
<evidence type="ECO:0000313" key="7">
    <source>
        <dbReference type="EMBL" id="SJM90930.1"/>
    </source>
</evidence>
<dbReference type="AlphaFoldDB" id="A0A1R4H521"/>
<keyword evidence="8" id="KW-1185">Reference proteome</keyword>
<dbReference type="CDD" id="cd08071">
    <property type="entry name" value="MPN_DUF2466"/>
    <property type="match status" value="1"/>
</dbReference>
<dbReference type="InterPro" id="IPR025657">
    <property type="entry name" value="RadC_JAB"/>
</dbReference>
<evidence type="ECO:0000313" key="8">
    <source>
        <dbReference type="Proteomes" id="UP000195667"/>
    </source>
</evidence>
<dbReference type="EMBL" id="FUKI01000079">
    <property type="protein sequence ID" value="SJM90930.1"/>
    <property type="molecule type" value="Genomic_DNA"/>
</dbReference>
<dbReference type="Gene3D" id="3.40.140.10">
    <property type="entry name" value="Cytidine Deaminase, domain 2"/>
    <property type="match status" value="1"/>
</dbReference>
<dbReference type="PANTHER" id="PTHR30471:SF3">
    <property type="entry name" value="UPF0758 PROTEIN YEES-RELATED"/>
    <property type="match status" value="1"/>
</dbReference>
<dbReference type="InterPro" id="IPR020891">
    <property type="entry name" value="UPF0758_CS"/>
</dbReference>
<dbReference type="InterPro" id="IPR001405">
    <property type="entry name" value="UPF0758"/>
</dbReference>
<keyword evidence="4" id="KW-0862">Zinc</keyword>
<sequence length="157" mass="17467">MLFIQILPGQYQPAHNDDVIAEATHIYNQYLDRGTSLSSPIEAGKYIKLKLIAYEYEVFMVLFLDNQHRIISCDELFRGTINAANVYPREVVKAALLHNAAAVILAHNHPSGISEASQADISITEKLKSALDLVDITVLDHLVCGSDVYSLKEHGYL</sequence>
<dbReference type="Proteomes" id="UP000195667">
    <property type="component" value="Unassembled WGS sequence"/>
</dbReference>
<dbReference type="GO" id="GO:0006508">
    <property type="term" value="P:proteolysis"/>
    <property type="evidence" value="ECO:0007669"/>
    <property type="project" value="UniProtKB-KW"/>
</dbReference>
<keyword evidence="2" id="KW-0479">Metal-binding</keyword>
<reference evidence="8" key="1">
    <citation type="submission" date="2017-02" db="EMBL/GenBank/DDBJ databases">
        <authorList>
            <person name="Daims H."/>
        </authorList>
    </citation>
    <scope>NUCLEOTIDE SEQUENCE [LARGE SCALE GENOMIC DNA]</scope>
</reference>
<proteinExistence type="predicted"/>
<evidence type="ECO:0000256" key="5">
    <source>
        <dbReference type="ARBA" id="ARBA00023049"/>
    </source>
</evidence>
<organism evidence="7 8">
    <name type="scientific">Crenothrix polyspora</name>
    <dbReference type="NCBI Taxonomy" id="360316"/>
    <lineage>
        <taxon>Bacteria</taxon>
        <taxon>Pseudomonadati</taxon>
        <taxon>Pseudomonadota</taxon>
        <taxon>Gammaproteobacteria</taxon>
        <taxon>Methylococcales</taxon>
        <taxon>Crenotrichaceae</taxon>
        <taxon>Crenothrix</taxon>
    </lineage>
</organism>
<dbReference type="NCBIfam" id="TIGR00608">
    <property type="entry name" value="radc"/>
    <property type="match status" value="1"/>
</dbReference>
<protein>
    <recommendedName>
        <fullName evidence="6">MPN domain-containing protein</fullName>
    </recommendedName>
</protein>
<dbReference type="OrthoDB" id="9804482at2"/>
<keyword evidence="5" id="KW-0482">Metalloprotease</keyword>
<dbReference type="GO" id="GO:0046872">
    <property type="term" value="F:metal ion binding"/>
    <property type="evidence" value="ECO:0007669"/>
    <property type="project" value="UniProtKB-KW"/>
</dbReference>
<dbReference type="Pfam" id="PF04002">
    <property type="entry name" value="RadC"/>
    <property type="match status" value="1"/>
</dbReference>
<evidence type="ECO:0000259" key="6">
    <source>
        <dbReference type="PROSITE" id="PS50249"/>
    </source>
</evidence>
<accession>A0A1R4H521</accession>
<dbReference type="InterPro" id="IPR037518">
    <property type="entry name" value="MPN"/>
</dbReference>